<gene>
    <name evidence="1" type="ORF">TASK_LOCUS1365</name>
</gene>
<reference evidence="3" key="1">
    <citation type="submission" date="2017-02" db="UniProtKB">
        <authorList>
            <consortium name="WormBaseParasite"/>
        </authorList>
    </citation>
    <scope>IDENTIFICATION</scope>
</reference>
<dbReference type="EMBL" id="UYRS01000330">
    <property type="protein sequence ID" value="VDK22930.1"/>
    <property type="molecule type" value="Genomic_DNA"/>
</dbReference>
<reference evidence="1 2" key="2">
    <citation type="submission" date="2018-11" db="EMBL/GenBank/DDBJ databases">
        <authorList>
            <consortium name="Pathogen Informatics"/>
        </authorList>
    </citation>
    <scope>NUCLEOTIDE SEQUENCE [LARGE SCALE GENOMIC DNA]</scope>
</reference>
<dbReference type="Proteomes" id="UP000282613">
    <property type="component" value="Unassembled WGS sequence"/>
</dbReference>
<dbReference type="WBParaSite" id="TASK_0000136401-mRNA-1">
    <property type="protein sequence ID" value="TASK_0000136401-mRNA-1"/>
    <property type="gene ID" value="TASK_0000136401"/>
</dbReference>
<proteinExistence type="predicted"/>
<organism evidence="3">
    <name type="scientific">Taenia asiatica</name>
    <name type="common">Asian tapeworm</name>
    <dbReference type="NCBI Taxonomy" id="60517"/>
    <lineage>
        <taxon>Eukaryota</taxon>
        <taxon>Metazoa</taxon>
        <taxon>Spiralia</taxon>
        <taxon>Lophotrochozoa</taxon>
        <taxon>Platyhelminthes</taxon>
        <taxon>Cestoda</taxon>
        <taxon>Eucestoda</taxon>
        <taxon>Cyclophyllidea</taxon>
        <taxon>Taeniidae</taxon>
        <taxon>Taenia</taxon>
    </lineage>
</organism>
<dbReference type="AlphaFoldDB" id="A0A0R3VVF4"/>
<keyword evidence="2" id="KW-1185">Reference proteome</keyword>
<evidence type="ECO:0000313" key="1">
    <source>
        <dbReference type="EMBL" id="VDK22930.1"/>
    </source>
</evidence>
<sequence>MDARVEELRLTLSARLIMPRRGRLTMPDLGCTLLHAMTTSWRGLCPISVQLDRKNQSTTGSDCNLEVCDWADPTLSKWKTEDSRRLIRAALKRRYVGVLPWQASPTPPQVGACAKGATRAVGREIAMASRDQHTFRQAPTE</sequence>
<evidence type="ECO:0000313" key="2">
    <source>
        <dbReference type="Proteomes" id="UP000282613"/>
    </source>
</evidence>
<name>A0A0R3VVF4_TAEAS</name>
<evidence type="ECO:0000313" key="3">
    <source>
        <dbReference type="WBParaSite" id="TASK_0000136401-mRNA-1"/>
    </source>
</evidence>
<protein>
    <submittedName>
        <fullName evidence="1 3">Uncharacterized protein</fullName>
    </submittedName>
</protein>
<accession>A0A0R3VVF4</accession>